<dbReference type="SUPFAM" id="SSF52374">
    <property type="entry name" value="Nucleotidylyl transferase"/>
    <property type="match status" value="1"/>
</dbReference>
<dbReference type="InterPro" id="IPR008136">
    <property type="entry name" value="CinA_C"/>
</dbReference>
<dbReference type="Proteomes" id="UP000239388">
    <property type="component" value="Unassembled WGS sequence"/>
</dbReference>
<evidence type="ECO:0008006" key="7">
    <source>
        <dbReference type="Google" id="ProtNLM"/>
    </source>
</evidence>
<sequence length="391" mass="43094">MPYVQPTQLIRQLHLAPNQLVMAVTGGGSEAISSLLKIPGASQTLLEAIVPYSGAALADLLKRPPEQYCSEATARAMAVSAFLRARKLWQKASASGAAGREQPPLMGVGCTASLKSHQPKKGPHRVHLAIQTPEATTVANLVLIKEARTRDEEEKLTAELILDRVAAAAGMTETLRINLLPGEQIDETVYRAQPSWRELLQGDIRACVGSGEPAAPSESSGAIMCGAFNPLHEGHLEMAAVAEQILGRPVEYEISIENVEKPPLDFGEMAERVDQFEPPQRCWLTRAPTFVEKSRIFPETTFVVGADTIVRIADMRYYHESEKKRDAAIREFSEQNCRFLVFPRQLKGEFTTLDEIELPTALRRLCDGVSPELFRADISSTEIRRRLSELG</sequence>
<gene>
    <name evidence="4" type="ORF">C5Y93_01130</name>
    <name evidence="3" type="ORF">C5Y98_14885</name>
</gene>
<feature type="domain" description="CinA C-terminal" evidence="2">
    <location>
        <begin position="24"/>
        <end position="104"/>
    </location>
</feature>
<dbReference type="PANTHER" id="PTHR31285">
    <property type="entry name" value="NICOTINAMIDE MONONUCLEOTIDE ADENYLYLTRANSFERASE"/>
    <property type="match status" value="1"/>
</dbReference>
<protein>
    <recommendedName>
        <fullName evidence="7">Cytidyltransferase-like domain-containing protein</fullName>
    </recommendedName>
</protein>
<dbReference type="InterPro" id="IPR014729">
    <property type="entry name" value="Rossmann-like_a/b/a_fold"/>
</dbReference>
<reference evidence="5 6" key="1">
    <citation type="submission" date="2018-02" db="EMBL/GenBank/DDBJ databases">
        <title>Comparative genomes isolates from brazilian mangrove.</title>
        <authorList>
            <person name="Araujo J.E."/>
            <person name="Taketani R.G."/>
            <person name="Silva M.C.P."/>
            <person name="Loureco M.V."/>
            <person name="Andreote F.D."/>
        </authorList>
    </citation>
    <scope>NUCLEOTIDE SEQUENCE [LARGE SCALE GENOMIC DNA]</scope>
    <source>
        <strain evidence="3 6">NAP PRIS-MGV</strain>
        <strain evidence="4 5">Nap-Phe MGV</strain>
    </source>
</reference>
<dbReference type="InterPro" id="IPR004821">
    <property type="entry name" value="Cyt_trans-like"/>
</dbReference>
<dbReference type="Gene3D" id="3.40.50.620">
    <property type="entry name" value="HUPs"/>
    <property type="match status" value="1"/>
</dbReference>
<dbReference type="Pfam" id="PF01467">
    <property type="entry name" value="CTP_transf_like"/>
    <property type="match status" value="1"/>
</dbReference>
<dbReference type="Proteomes" id="UP000237819">
    <property type="component" value="Unassembled WGS sequence"/>
</dbReference>
<dbReference type="EMBL" id="PUHZ01000002">
    <property type="protein sequence ID" value="PQO48020.1"/>
    <property type="molecule type" value="Genomic_DNA"/>
</dbReference>
<organism evidence="4 5">
    <name type="scientific">Blastopirellula marina</name>
    <dbReference type="NCBI Taxonomy" id="124"/>
    <lineage>
        <taxon>Bacteria</taxon>
        <taxon>Pseudomonadati</taxon>
        <taxon>Planctomycetota</taxon>
        <taxon>Planctomycetia</taxon>
        <taxon>Pirellulales</taxon>
        <taxon>Pirellulaceae</taxon>
        <taxon>Blastopirellula</taxon>
    </lineage>
</organism>
<evidence type="ECO:0000259" key="1">
    <source>
        <dbReference type="Pfam" id="PF01467"/>
    </source>
</evidence>
<dbReference type="GO" id="GO:0005737">
    <property type="term" value="C:cytoplasm"/>
    <property type="evidence" value="ECO:0007669"/>
    <property type="project" value="TreeGrafter"/>
</dbReference>
<dbReference type="SUPFAM" id="SSF142433">
    <property type="entry name" value="CinA-like"/>
    <property type="match status" value="1"/>
</dbReference>
<evidence type="ECO:0000259" key="2">
    <source>
        <dbReference type="Pfam" id="PF02464"/>
    </source>
</evidence>
<dbReference type="AlphaFoldDB" id="A0A2S8GUD5"/>
<dbReference type="Gene3D" id="3.90.950.20">
    <property type="entry name" value="CinA-like"/>
    <property type="match status" value="1"/>
</dbReference>
<dbReference type="PANTHER" id="PTHR31285:SF0">
    <property type="entry name" value="NICOTINAMIDE MONONUCLEOTIDE ADENYLYLTRANSFERASE"/>
    <property type="match status" value="1"/>
</dbReference>
<evidence type="ECO:0000313" key="5">
    <source>
        <dbReference type="Proteomes" id="UP000237819"/>
    </source>
</evidence>
<evidence type="ECO:0000313" key="3">
    <source>
        <dbReference type="EMBL" id="PQO35230.1"/>
    </source>
</evidence>
<name>A0A2S8GUD5_9BACT</name>
<evidence type="ECO:0000313" key="6">
    <source>
        <dbReference type="Proteomes" id="UP000239388"/>
    </source>
</evidence>
<proteinExistence type="predicted"/>
<feature type="domain" description="Cytidyltransferase-like" evidence="1">
    <location>
        <begin position="223"/>
        <end position="386"/>
    </location>
</feature>
<dbReference type="GO" id="GO:0016887">
    <property type="term" value="F:ATP hydrolysis activity"/>
    <property type="evidence" value="ECO:0007669"/>
    <property type="project" value="TreeGrafter"/>
</dbReference>
<dbReference type="GO" id="GO:0000309">
    <property type="term" value="F:nicotinamide-nucleotide adenylyltransferase activity"/>
    <property type="evidence" value="ECO:0007669"/>
    <property type="project" value="TreeGrafter"/>
</dbReference>
<accession>A0A2S8GUD5</accession>
<dbReference type="EMBL" id="PUIB01000016">
    <property type="protein sequence ID" value="PQO35230.1"/>
    <property type="molecule type" value="Genomic_DNA"/>
</dbReference>
<dbReference type="InterPro" id="IPR036653">
    <property type="entry name" value="CinA-like_C"/>
</dbReference>
<evidence type="ECO:0000313" key="4">
    <source>
        <dbReference type="EMBL" id="PQO48020.1"/>
    </source>
</evidence>
<dbReference type="Pfam" id="PF02464">
    <property type="entry name" value="CinA"/>
    <property type="match status" value="1"/>
</dbReference>
<dbReference type="OrthoDB" id="156876at2"/>
<dbReference type="RefSeq" id="WP_105333549.1">
    <property type="nucleotide sequence ID" value="NZ_PUHZ01000002.1"/>
</dbReference>
<comment type="caution">
    <text evidence="4">The sequence shown here is derived from an EMBL/GenBank/DDBJ whole genome shotgun (WGS) entry which is preliminary data.</text>
</comment>